<dbReference type="CDD" id="cd04301">
    <property type="entry name" value="NAT_SF"/>
    <property type="match status" value="1"/>
</dbReference>
<dbReference type="InterPro" id="IPR016181">
    <property type="entry name" value="Acyl_CoA_acyltransferase"/>
</dbReference>
<dbReference type="Gene3D" id="3.40.630.30">
    <property type="match status" value="1"/>
</dbReference>
<dbReference type="Pfam" id="PF00583">
    <property type="entry name" value="Acetyltransf_1"/>
    <property type="match status" value="1"/>
</dbReference>
<sequence length="160" mass="17227">MERAVAGDVPEILRVRRAAEDWLAGMGIEQWPRAGVPADVVSVQVGQGEWLVARNDDAVCGAFRLLWSGEPVWPGDGVDAGYVNGLVIDRSHAGGGLGSRLLAWAGDLAREAGATALRLYCVEHNHRLRRYYVDQGFRPAGRGRFASGGTAVLFEKQLSG</sequence>
<proteinExistence type="predicted"/>
<evidence type="ECO:0000313" key="3">
    <source>
        <dbReference type="Proteomes" id="UP000295680"/>
    </source>
</evidence>
<comment type="caution">
    <text evidence="2">The sequence shown here is derived from an EMBL/GenBank/DDBJ whole genome shotgun (WGS) entry which is preliminary data.</text>
</comment>
<dbReference type="EMBL" id="SLWS01000003">
    <property type="protein sequence ID" value="TCO61159.1"/>
    <property type="molecule type" value="Genomic_DNA"/>
</dbReference>
<evidence type="ECO:0000259" key="1">
    <source>
        <dbReference type="PROSITE" id="PS51186"/>
    </source>
</evidence>
<dbReference type="PROSITE" id="PS51186">
    <property type="entry name" value="GNAT"/>
    <property type="match status" value="1"/>
</dbReference>
<reference evidence="2 3" key="1">
    <citation type="submission" date="2019-03" db="EMBL/GenBank/DDBJ databases">
        <title>Genomic Encyclopedia of Type Strains, Phase IV (KMG-IV): sequencing the most valuable type-strain genomes for metagenomic binning, comparative biology and taxonomic classification.</title>
        <authorList>
            <person name="Goeker M."/>
        </authorList>
    </citation>
    <scope>NUCLEOTIDE SEQUENCE [LARGE SCALE GENOMIC DNA]</scope>
    <source>
        <strain evidence="2 3">DSM 45934</strain>
    </source>
</reference>
<gene>
    <name evidence="2" type="ORF">EV192_103743</name>
</gene>
<dbReference type="AlphaFoldDB" id="A0A4R2JVP9"/>
<name>A0A4R2JVP9_9PSEU</name>
<keyword evidence="2" id="KW-0808">Transferase</keyword>
<dbReference type="SUPFAM" id="SSF55729">
    <property type="entry name" value="Acyl-CoA N-acyltransferases (Nat)"/>
    <property type="match status" value="1"/>
</dbReference>
<accession>A0A4R2JVP9</accession>
<dbReference type="Proteomes" id="UP000295680">
    <property type="component" value="Unassembled WGS sequence"/>
</dbReference>
<dbReference type="GO" id="GO:0016747">
    <property type="term" value="F:acyltransferase activity, transferring groups other than amino-acyl groups"/>
    <property type="evidence" value="ECO:0007669"/>
    <property type="project" value="InterPro"/>
</dbReference>
<evidence type="ECO:0000313" key="2">
    <source>
        <dbReference type="EMBL" id="TCO61159.1"/>
    </source>
</evidence>
<dbReference type="InterPro" id="IPR000182">
    <property type="entry name" value="GNAT_dom"/>
</dbReference>
<feature type="domain" description="N-acetyltransferase" evidence="1">
    <location>
        <begin position="1"/>
        <end position="159"/>
    </location>
</feature>
<keyword evidence="3" id="KW-1185">Reference proteome</keyword>
<organism evidence="2 3">
    <name type="scientific">Actinocrispum wychmicini</name>
    <dbReference type="NCBI Taxonomy" id="1213861"/>
    <lineage>
        <taxon>Bacteria</taxon>
        <taxon>Bacillati</taxon>
        <taxon>Actinomycetota</taxon>
        <taxon>Actinomycetes</taxon>
        <taxon>Pseudonocardiales</taxon>
        <taxon>Pseudonocardiaceae</taxon>
        <taxon>Actinocrispum</taxon>
    </lineage>
</organism>
<protein>
    <submittedName>
        <fullName evidence="2">Acetyltransferase (GNAT) family protein</fullName>
    </submittedName>
</protein>